<dbReference type="PROSITE" id="PS00409">
    <property type="entry name" value="PROKAR_NTER_METHYL"/>
    <property type="match status" value="1"/>
</dbReference>
<evidence type="ECO:0000256" key="4">
    <source>
        <dbReference type="ARBA" id="ARBA00022481"/>
    </source>
</evidence>
<dbReference type="GO" id="GO:0005886">
    <property type="term" value="C:plasma membrane"/>
    <property type="evidence" value="ECO:0007669"/>
    <property type="project" value="UniProtKB-SubCell"/>
</dbReference>
<dbReference type="GO" id="GO:0015627">
    <property type="term" value="C:type II protein secretion system complex"/>
    <property type="evidence" value="ECO:0007669"/>
    <property type="project" value="InterPro"/>
</dbReference>
<evidence type="ECO:0000256" key="9">
    <source>
        <dbReference type="ARBA" id="ARBA00025772"/>
    </source>
</evidence>
<evidence type="ECO:0000256" key="10">
    <source>
        <dbReference type="ARBA" id="ARBA00030775"/>
    </source>
</evidence>
<evidence type="ECO:0000256" key="1">
    <source>
        <dbReference type="ARBA" id="ARBA00004377"/>
    </source>
</evidence>
<accession>A0A4Z0FA65</accession>
<comment type="similarity">
    <text evidence="9">Belongs to the GSP H family.</text>
</comment>
<evidence type="ECO:0000256" key="8">
    <source>
        <dbReference type="ARBA" id="ARBA00023136"/>
    </source>
</evidence>
<gene>
    <name evidence="13" type="ORF">E4680_04575</name>
</gene>
<keyword evidence="6 11" id="KW-0812">Transmembrane</keyword>
<dbReference type="EMBL" id="SRIO01000004">
    <property type="protein sequence ID" value="TFZ83329.1"/>
    <property type="molecule type" value="Genomic_DNA"/>
</dbReference>
<evidence type="ECO:0000256" key="6">
    <source>
        <dbReference type="ARBA" id="ARBA00022692"/>
    </source>
</evidence>
<dbReference type="OrthoDB" id="2313614at2"/>
<dbReference type="InterPro" id="IPR022346">
    <property type="entry name" value="T2SS_GspH"/>
</dbReference>
<evidence type="ECO:0000259" key="12">
    <source>
        <dbReference type="Pfam" id="PF12019"/>
    </source>
</evidence>
<dbReference type="InterPro" id="IPR045584">
    <property type="entry name" value="Pilin-like"/>
</dbReference>
<dbReference type="GO" id="GO:0015628">
    <property type="term" value="P:protein secretion by the type II secretion system"/>
    <property type="evidence" value="ECO:0007669"/>
    <property type="project" value="InterPro"/>
</dbReference>
<dbReference type="InterPro" id="IPR012902">
    <property type="entry name" value="N_methyl_site"/>
</dbReference>
<keyword evidence="5" id="KW-0997">Cell inner membrane</keyword>
<dbReference type="Proteomes" id="UP000297890">
    <property type="component" value="Unassembled WGS sequence"/>
</dbReference>
<keyword evidence="4" id="KW-0488">Methylation</keyword>
<dbReference type="SUPFAM" id="SSF54523">
    <property type="entry name" value="Pili subunits"/>
    <property type="match status" value="1"/>
</dbReference>
<evidence type="ECO:0000256" key="7">
    <source>
        <dbReference type="ARBA" id="ARBA00022989"/>
    </source>
</evidence>
<sequence>MNMPRNRGLSLIELMITVAVIVTLAVVGGPPLADTLRNNRLTAQSNALNAGLTRARGEAVARRSWVSLCSSVDGSLCRTSAAAQWEGGWILFADTNGNGARAAAELLLASHPALPGGMTLRTTGFTNAGFIRFDARGLPASTGTFVLCDARGATRARTLGVNTIGKVVRPVDTNANQIPQVLSGGDATCP</sequence>
<keyword evidence="8 11" id="KW-0472">Membrane</keyword>
<dbReference type="Gene3D" id="3.55.40.10">
    <property type="entry name" value="minor pseudopilin epsh domain"/>
    <property type="match status" value="1"/>
</dbReference>
<evidence type="ECO:0000256" key="2">
    <source>
        <dbReference type="ARBA" id="ARBA00021549"/>
    </source>
</evidence>
<comment type="caution">
    <text evidence="13">The sequence shown here is derived from an EMBL/GenBank/DDBJ whole genome shotgun (WGS) entry which is preliminary data.</text>
</comment>
<evidence type="ECO:0000256" key="5">
    <source>
        <dbReference type="ARBA" id="ARBA00022519"/>
    </source>
</evidence>
<feature type="transmembrane region" description="Helical" evidence="11">
    <location>
        <begin position="12"/>
        <end position="33"/>
    </location>
</feature>
<proteinExistence type="inferred from homology"/>
<organism evidence="13 14">
    <name type="scientific">Candidatus Macondimonas diazotrophica</name>
    <dbReference type="NCBI Taxonomy" id="2305248"/>
    <lineage>
        <taxon>Bacteria</taxon>
        <taxon>Pseudomonadati</taxon>
        <taxon>Pseudomonadota</taxon>
        <taxon>Gammaproteobacteria</taxon>
        <taxon>Chromatiales</taxon>
        <taxon>Ectothiorhodospiraceae</taxon>
        <taxon>Candidatus Macondimonas</taxon>
    </lineage>
</organism>
<keyword evidence="3" id="KW-1003">Cell membrane</keyword>
<protein>
    <recommendedName>
        <fullName evidence="2">Type II secretion system protein H</fullName>
    </recommendedName>
    <alternativeName>
        <fullName evidence="10">General secretion pathway protein H</fullName>
    </alternativeName>
</protein>
<evidence type="ECO:0000256" key="3">
    <source>
        <dbReference type="ARBA" id="ARBA00022475"/>
    </source>
</evidence>
<dbReference type="Pfam" id="PF12019">
    <property type="entry name" value="GspH"/>
    <property type="match status" value="1"/>
</dbReference>
<evidence type="ECO:0000313" key="13">
    <source>
        <dbReference type="EMBL" id="TFZ83329.1"/>
    </source>
</evidence>
<comment type="subcellular location">
    <subcellularLocation>
        <location evidence="1">Cell inner membrane</location>
        <topology evidence="1">Single-pass membrane protein</topology>
    </subcellularLocation>
</comment>
<dbReference type="AlphaFoldDB" id="A0A4Z0FA65"/>
<evidence type="ECO:0000313" key="14">
    <source>
        <dbReference type="Proteomes" id="UP000297890"/>
    </source>
</evidence>
<dbReference type="RefSeq" id="WP_135281209.1">
    <property type="nucleotide sequence ID" value="NZ_SRIO01000004.1"/>
</dbReference>
<feature type="domain" description="General secretion pathway GspH" evidence="12">
    <location>
        <begin position="45"/>
        <end position="165"/>
    </location>
</feature>
<keyword evidence="14" id="KW-1185">Reference proteome</keyword>
<name>A0A4Z0FA65_9GAMM</name>
<keyword evidence="7 11" id="KW-1133">Transmembrane helix</keyword>
<evidence type="ECO:0000256" key="11">
    <source>
        <dbReference type="SAM" id="Phobius"/>
    </source>
</evidence>
<dbReference type="Pfam" id="PF07963">
    <property type="entry name" value="N_methyl"/>
    <property type="match status" value="1"/>
</dbReference>
<dbReference type="NCBIfam" id="TIGR02532">
    <property type="entry name" value="IV_pilin_GFxxxE"/>
    <property type="match status" value="1"/>
</dbReference>
<reference evidence="13 14" key="1">
    <citation type="journal article" date="2019" name="ISME J.">
        <title>Candidatus Macondimonas diazotrophica, a novel gammaproteobacterial genus dominating crude-oil-contaminated coastal sediments.</title>
        <authorList>
            <person name="Karthikeyan S."/>
            <person name="Konstantinidis K."/>
        </authorList>
    </citation>
    <scope>NUCLEOTIDE SEQUENCE [LARGE SCALE GENOMIC DNA]</scope>
    <source>
        <strain evidence="13 14">KTK01</strain>
    </source>
</reference>